<gene>
    <name evidence="2" type="ORF">DDW44_23855</name>
</gene>
<accession>A0A2S1SYG7</accession>
<organism evidence="2 3">
    <name type="scientific">Streptomyces tirandamycinicus</name>
    <dbReference type="NCBI Taxonomy" id="2174846"/>
    <lineage>
        <taxon>Bacteria</taxon>
        <taxon>Bacillati</taxon>
        <taxon>Actinomycetota</taxon>
        <taxon>Actinomycetes</taxon>
        <taxon>Kitasatosporales</taxon>
        <taxon>Streptomycetaceae</taxon>
        <taxon>Streptomyces</taxon>
    </lineage>
</organism>
<dbReference type="OrthoDB" id="9810734at2"/>
<dbReference type="KEGG" id="stir:DDW44_23855"/>
<keyword evidence="3" id="KW-1185">Reference proteome</keyword>
<evidence type="ECO:0000313" key="3">
    <source>
        <dbReference type="Proteomes" id="UP000244900"/>
    </source>
</evidence>
<dbReference type="Proteomes" id="UP000244900">
    <property type="component" value="Chromosome"/>
</dbReference>
<protein>
    <recommendedName>
        <fullName evidence="1">Thioester reductase (TE) domain-containing protein</fullName>
    </recommendedName>
</protein>
<dbReference type="PANTHER" id="PTHR43000">
    <property type="entry name" value="DTDP-D-GLUCOSE 4,6-DEHYDRATASE-RELATED"/>
    <property type="match status" value="1"/>
</dbReference>
<dbReference type="SUPFAM" id="SSF51735">
    <property type="entry name" value="NAD(P)-binding Rossmann-fold domains"/>
    <property type="match status" value="1"/>
</dbReference>
<reference evidence="2 3" key="1">
    <citation type="submission" date="2018-05" db="EMBL/GenBank/DDBJ databases">
        <title>Complete genome sequence of sponge-derived Streptomyces sp. HNM0039.</title>
        <authorList>
            <person name="Huang X."/>
            <person name="Zhou S."/>
        </authorList>
    </citation>
    <scope>NUCLEOTIDE SEQUENCE [LARGE SCALE GENOMIC DNA]</scope>
    <source>
        <strain evidence="2 3">HNM0039</strain>
    </source>
</reference>
<dbReference type="EMBL" id="CP029188">
    <property type="protein sequence ID" value="AWI31470.1"/>
    <property type="molecule type" value="Genomic_DNA"/>
</dbReference>
<dbReference type="RefSeq" id="WP_108907678.1">
    <property type="nucleotide sequence ID" value="NZ_CP029188.1"/>
</dbReference>
<dbReference type="InterPro" id="IPR036291">
    <property type="entry name" value="NAD(P)-bd_dom_sf"/>
</dbReference>
<feature type="domain" description="Thioester reductase (TE)" evidence="1">
    <location>
        <begin position="5"/>
        <end position="261"/>
    </location>
</feature>
<dbReference type="AlphaFoldDB" id="A0A2S1SYG7"/>
<dbReference type="InterPro" id="IPR013120">
    <property type="entry name" value="FAR_NAD-bd"/>
</dbReference>
<evidence type="ECO:0000259" key="1">
    <source>
        <dbReference type="Pfam" id="PF07993"/>
    </source>
</evidence>
<evidence type="ECO:0000313" key="2">
    <source>
        <dbReference type="EMBL" id="AWI31470.1"/>
    </source>
</evidence>
<dbReference type="Pfam" id="PF07993">
    <property type="entry name" value="NAD_binding_4"/>
    <property type="match status" value="1"/>
</dbReference>
<dbReference type="Gene3D" id="3.40.50.720">
    <property type="entry name" value="NAD(P)-binding Rossmann-like Domain"/>
    <property type="match status" value="1"/>
</dbReference>
<name>A0A2S1SYG7_9ACTN</name>
<sequence>MTILITGATGFVGSRLAHALLTTRNQRVIALGRGDLADVRRRVVAAVSLHGGTDADALRRLQCVKGDVTLPWLGLSPGTHARLAEQVDAVWHCAGDIALAGERERLFLVNAHGTAQVLAFADRTRPDCRLVHVSTMAVAGNRPAGLVREDDLTDAHGFVTHYDASKYEAEQLVRAWTARRGRPAVVLRPGVVAGDRPLPETAAGHPLALLGRMIETVASGGAPSIPSAAERSSGARLHLRLKASPSATFNIVPSDYATAAMVRIGHDTPHERAGAHTYHIVHHTPTQLGDVIGAFEQAYAGLRLECTEEIDDATPAERFIATHLTGFLSYCRLRHTFDRTGALAATPGLPEPAPLDTGFLRRALGLGSRAVVDSAAGAL</sequence>
<proteinExistence type="predicted"/>